<name>A0A7H2BFA9_9MICC</name>
<evidence type="ECO:0000259" key="10">
    <source>
        <dbReference type="Pfam" id="PF19040"/>
    </source>
</evidence>
<feature type="transmembrane region" description="Helical" evidence="8">
    <location>
        <begin position="152"/>
        <end position="176"/>
    </location>
</feature>
<dbReference type="Pfam" id="PF01757">
    <property type="entry name" value="Acyl_transf_3"/>
    <property type="match status" value="1"/>
</dbReference>
<evidence type="ECO:0000256" key="4">
    <source>
        <dbReference type="ARBA" id="ARBA00022692"/>
    </source>
</evidence>
<dbReference type="InterPro" id="IPR002656">
    <property type="entry name" value="Acyl_transf_3_dom"/>
</dbReference>
<dbReference type="Gene3D" id="3.40.50.1110">
    <property type="entry name" value="SGNH hydrolase"/>
    <property type="match status" value="1"/>
</dbReference>
<keyword evidence="12" id="KW-1185">Reference proteome</keyword>
<sequence>MRIFADPNASETAPKLAFRPEIQGLRALALFLVAAYHFWFGKVSGGVDVFLLISAFLMTLSFTRKIETGQRVFLGTVTKYWAHTFKRIVPLATVTVLLVLLGTWRFLPEPRWAGIMNEARAVIFYRDNWWSIKNLVDYYAADSSESSPLRHFWSLSVQGQIFIIWPLLFALCWLLYRITKIKARLILAVVFGSVFIWSLNYSVHVTAADQQSAYFNTWARLWEFALGTLVALVLPYLKLPAVLRALMGWVGIFGIVTCGLLLDVEGNFPGFYALWPTLSASFIILAGSTGTSWGADRILSHPSLLWLAKYSYGLYLLHWPMLVFYLYMVNREKAGFLAGLVLFAASLALSYVLTRLVENPLRSWAWLDAARYRGVALVALCMIAVVGATNAWTAYNQHETERLLARASVDNPGAKILDPNFTYQGSADAGYLPLSVERYSDRPIFNNLCDVAKTDSFGMPTYTCHHIVKNENPSKTVIAFGNSHVEQWMANLEQTGEENNWDVKFLQYNDCQVFDASVNKQPCNEWTQQAFEYIKDARPDFVFTIGTVSVWENAGEYVPSGLEPYIQRLQSEGTQLIALRDNPRFQVPHSDCETRTNADCTLQSEIAQNPDPLVDLEKKYPNFSAMDMTDIICPNGACPSAVGNVYTYRDHSHLTKTFTDSAQGFFDDRLQRALASSHGE</sequence>
<dbReference type="RefSeq" id="WP_190725038.1">
    <property type="nucleotide sequence ID" value="NZ_CP061539.1"/>
</dbReference>
<evidence type="ECO:0000256" key="2">
    <source>
        <dbReference type="ARBA" id="ARBA00022475"/>
    </source>
</evidence>
<feature type="transmembrane region" description="Helical" evidence="8">
    <location>
        <begin position="46"/>
        <end position="63"/>
    </location>
</feature>
<evidence type="ECO:0000256" key="6">
    <source>
        <dbReference type="ARBA" id="ARBA00023136"/>
    </source>
</evidence>
<organism evidence="11 12">
    <name type="scientific">Rothia terrae</name>
    <dbReference type="NCBI Taxonomy" id="396015"/>
    <lineage>
        <taxon>Bacteria</taxon>
        <taxon>Bacillati</taxon>
        <taxon>Actinomycetota</taxon>
        <taxon>Actinomycetes</taxon>
        <taxon>Micrococcales</taxon>
        <taxon>Micrococcaceae</taxon>
        <taxon>Rothia</taxon>
    </lineage>
</organism>
<evidence type="ECO:0000256" key="5">
    <source>
        <dbReference type="ARBA" id="ARBA00022989"/>
    </source>
</evidence>
<feature type="transmembrane region" description="Helical" evidence="8">
    <location>
        <begin position="334"/>
        <end position="353"/>
    </location>
</feature>
<dbReference type="AlphaFoldDB" id="A0A7H2BFA9"/>
<accession>A0A7H2BFA9</accession>
<feature type="transmembrane region" description="Helical" evidence="8">
    <location>
        <begin position="274"/>
        <end position="295"/>
    </location>
</feature>
<dbReference type="InterPro" id="IPR043968">
    <property type="entry name" value="SGNH"/>
</dbReference>
<feature type="domain" description="SGNH" evidence="10">
    <location>
        <begin position="460"/>
        <end position="658"/>
    </location>
</feature>
<dbReference type="PANTHER" id="PTHR23028">
    <property type="entry name" value="ACETYLTRANSFERASE"/>
    <property type="match status" value="1"/>
</dbReference>
<keyword evidence="2" id="KW-1003">Cell membrane</keyword>
<keyword evidence="4 8" id="KW-0812">Transmembrane</keyword>
<feature type="transmembrane region" description="Helical" evidence="8">
    <location>
        <begin position="215"/>
        <end position="234"/>
    </location>
</feature>
<feature type="transmembrane region" description="Helical" evidence="8">
    <location>
        <begin position="88"/>
        <end position="107"/>
    </location>
</feature>
<dbReference type="GeneID" id="96623298"/>
<protein>
    <submittedName>
        <fullName evidence="11">Acyltransferase</fullName>
    </submittedName>
</protein>
<feature type="transmembrane region" description="Helical" evidence="8">
    <location>
        <begin position="183"/>
        <end position="203"/>
    </location>
</feature>
<evidence type="ECO:0000313" key="11">
    <source>
        <dbReference type="EMBL" id="QNV38355.1"/>
    </source>
</evidence>
<evidence type="ECO:0000256" key="1">
    <source>
        <dbReference type="ARBA" id="ARBA00004651"/>
    </source>
</evidence>
<feature type="transmembrane region" description="Helical" evidence="8">
    <location>
        <begin position="374"/>
        <end position="395"/>
    </location>
</feature>
<dbReference type="GO" id="GO:0016747">
    <property type="term" value="F:acyltransferase activity, transferring groups other than amino-acyl groups"/>
    <property type="evidence" value="ECO:0007669"/>
    <property type="project" value="InterPro"/>
</dbReference>
<dbReference type="GO" id="GO:0009103">
    <property type="term" value="P:lipopolysaccharide biosynthetic process"/>
    <property type="evidence" value="ECO:0007669"/>
    <property type="project" value="TreeGrafter"/>
</dbReference>
<keyword evidence="6 8" id="KW-0472">Membrane</keyword>
<feature type="transmembrane region" description="Helical" evidence="8">
    <location>
        <begin position="307"/>
        <end position="328"/>
    </location>
</feature>
<dbReference type="EMBL" id="CP061539">
    <property type="protein sequence ID" value="QNV38355.1"/>
    <property type="molecule type" value="Genomic_DNA"/>
</dbReference>
<dbReference type="InterPro" id="IPR050879">
    <property type="entry name" value="Acyltransferase_3"/>
</dbReference>
<dbReference type="KEGG" id="rter:IDM49_03535"/>
<evidence type="ECO:0000313" key="12">
    <source>
        <dbReference type="Proteomes" id="UP000516404"/>
    </source>
</evidence>
<dbReference type="GO" id="GO:0005886">
    <property type="term" value="C:plasma membrane"/>
    <property type="evidence" value="ECO:0007669"/>
    <property type="project" value="UniProtKB-SubCell"/>
</dbReference>
<dbReference type="PANTHER" id="PTHR23028:SF53">
    <property type="entry name" value="ACYL_TRANSF_3 DOMAIN-CONTAINING PROTEIN"/>
    <property type="match status" value="1"/>
</dbReference>
<evidence type="ECO:0000256" key="3">
    <source>
        <dbReference type="ARBA" id="ARBA00022679"/>
    </source>
</evidence>
<keyword evidence="5 8" id="KW-1133">Transmembrane helix</keyword>
<evidence type="ECO:0000256" key="8">
    <source>
        <dbReference type="SAM" id="Phobius"/>
    </source>
</evidence>
<reference evidence="11 12" key="1">
    <citation type="submission" date="2020-09" db="EMBL/GenBank/DDBJ databases">
        <title>Investigation of environmental microbes.</title>
        <authorList>
            <person name="Ou Y."/>
            <person name="Kang Q."/>
        </authorList>
    </citation>
    <scope>NUCLEOTIDE SEQUENCE [LARGE SCALE GENOMIC DNA]</scope>
    <source>
        <strain evidence="11 12">KJZ-14</strain>
    </source>
</reference>
<dbReference type="InterPro" id="IPR036514">
    <property type="entry name" value="SGNH_hydro_sf"/>
</dbReference>
<keyword evidence="7 11" id="KW-0012">Acyltransferase</keyword>
<evidence type="ECO:0000259" key="9">
    <source>
        <dbReference type="Pfam" id="PF01757"/>
    </source>
</evidence>
<dbReference type="Proteomes" id="UP000516404">
    <property type="component" value="Chromosome"/>
</dbReference>
<evidence type="ECO:0000256" key="7">
    <source>
        <dbReference type="ARBA" id="ARBA00023315"/>
    </source>
</evidence>
<proteinExistence type="predicted"/>
<comment type="subcellular location">
    <subcellularLocation>
        <location evidence="1">Cell membrane</location>
        <topology evidence="1">Multi-pass membrane protein</topology>
    </subcellularLocation>
</comment>
<gene>
    <name evidence="11" type="ORF">IDM49_03535</name>
</gene>
<keyword evidence="3 11" id="KW-0808">Transferase</keyword>
<dbReference type="Pfam" id="PF19040">
    <property type="entry name" value="SGNH"/>
    <property type="match status" value="1"/>
</dbReference>
<feature type="transmembrane region" description="Helical" evidence="8">
    <location>
        <begin position="241"/>
        <end position="262"/>
    </location>
</feature>
<feature type="domain" description="Acyltransferase 3" evidence="9">
    <location>
        <begin position="21"/>
        <end position="355"/>
    </location>
</feature>